<accession>A0A6G3WQQ8</accession>
<protein>
    <submittedName>
        <fullName evidence="2">Uncharacterized protein</fullName>
    </submittedName>
</protein>
<feature type="non-terminal residue" evidence="2">
    <location>
        <position position="80"/>
    </location>
</feature>
<evidence type="ECO:0000256" key="1">
    <source>
        <dbReference type="SAM" id="MobiDB-lite"/>
    </source>
</evidence>
<dbReference type="AlphaFoldDB" id="A0A6G3WQQ8"/>
<reference evidence="2" key="1">
    <citation type="submission" date="2020-01" db="EMBL/GenBank/DDBJ databases">
        <title>Insect and environment-associated Actinomycetes.</title>
        <authorList>
            <person name="Currrie C."/>
            <person name="Chevrette M."/>
            <person name="Carlson C."/>
            <person name="Stubbendieck R."/>
            <person name="Wendt-Pienkowski E."/>
        </authorList>
    </citation>
    <scope>NUCLEOTIDE SEQUENCE</scope>
    <source>
        <strain evidence="2">SID7499</strain>
    </source>
</reference>
<feature type="non-terminal residue" evidence="2">
    <location>
        <position position="1"/>
    </location>
</feature>
<comment type="caution">
    <text evidence="2">The sequence shown here is derived from an EMBL/GenBank/DDBJ whole genome shotgun (WGS) entry which is preliminary data.</text>
</comment>
<organism evidence="2">
    <name type="scientific">Streptomyces sp. SID7499</name>
    <dbReference type="NCBI Taxonomy" id="2706086"/>
    <lineage>
        <taxon>Bacteria</taxon>
        <taxon>Bacillati</taxon>
        <taxon>Actinomycetota</taxon>
        <taxon>Actinomycetes</taxon>
        <taxon>Kitasatosporales</taxon>
        <taxon>Streptomycetaceae</taxon>
        <taxon>Streptomyces</taxon>
    </lineage>
</organism>
<proteinExistence type="predicted"/>
<name>A0A6G3WQQ8_9ACTN</name>
<feature type="compositionally biased region" description="Low complexity" evidence="1">
    <location>
        <begin position="30"/>
        <end position="48"/>
    </location>
</feature>
<sequence>PGDHDADEVLAGYWTAYASDEVAPEDAGSDTDGTGTDADAEGTGPDADGSADAGSWPGLAPVPAREPAEDADTAAAGLAG</sequence>
<dbReference type="EMBL" id="JAAGMN010001623">
    <property type="protein sequence ID" value="NEE07848.1"/>
    <property type="molecule type" value="Genomic_DNA"/>
</dbReference>
<evidence type="ECO:0000313" key="2">
    <source>
        <dbReference type="EMBL" id="NEE07848.1"/>
    </source>
</evidence>
<gene>
    <name evidence="2" type="ORF">G3M58_15480</name>
</gene>
<feature type="region of interest" description="Disordered" evidence="1">
    <location>
        <begin position="17"/>
        <end position="80"/>
    </location>
</feature>